<organism evidence="2 3">
    <name type="scientific">Caenorhabditis tropicalis</name>
    <dbReference type="NCBI Taxonomy" id="1561998"/>
    <lineage>
        <taxon>Eukaryota</taxon>
        <taxon>Metazoa</taxon>
        <taxon>Ecdysozoa</taxon>
        <taxon>Nematoda</taxon>
        <taxon>Chromadorea</taxon>
        <taxon>Rhabditida</taxon>
        <taxon>Rhabditina</taxon>
        <taxon>Rhabditomorpha</taxon>
        <taxon>Rhabditoidea</taxon>
        <taxon>Rhabditidae</taxon>
        <taxon>Peloderinae</taxon>
        <taxon>Caenorhabditis</taxon>
    </lineage>
</organism>
<feature type="region of interest" description="Disordered" evidence="1">
    <location>
        <begin position="780"/>
        <end position="863"/>
    </location>
</feature>
<feature type="compositionally biased region" description="Low complexity" evidence="1">
    <location>
        <begin position="577"/>
        <end position="594"/>
    </location>
</feature>
<feature type="compositionally biased region" description="Low complexity" evidence="1">
    <location>
        <begin position="261"/>
        <end position="283"/>
    </location>
</feature>
<evidence type="ECO:0000313" key="2">
    <source>
        <dbReference type="Proteomes" id="UP000095282"/>
    </source>
</evidence>
<feature type="region of interest" description="Disordered" evidence="1">
    <location>
        <begin position="525"/>
        <end position="594"/>
    </location>
</feature>
<proteinExistence type="predicted"/>
<feature type="compositionally biased region" description="Polar residues" evidence="1">
    <location>
        <begin position="848"/>
        <end position="863"/>
    </location>
</feature>
<feature type="compositionally biased region" description="Low complexity" evidence="1">
    <location>
        <begin position="834"/>
        <end position="847"/>
    </location>
</feature>
<protein>
    <submittedName>
        <fullName evidence="3">CUT domain-containing protein</fullName>
    </submittedName>
</protein>
<feature type="compositionally biased region" description="Polar residues" evidence="1">
    <location>
        <begin position="560"/>
        <end position="570"/>
    </location>
</feature>
<dbReference type="STRING" id="1561998.A0A1I7TBC3"/>
<evidence type="ECO:0000256" key="1">
    <source>
        <dbReference type="SAM" id="MobiDB-lite"/>
    </source>
</evidence>
<feature type="region of interest" description="Disordered" evidence="1">
    <location>
        <begin position="1"/>
        <end position="41"/>
    </location>
</feature>
<sequence length="863" mass="98616">MTSVDGQLKEVKQEKGNGEGRKEEKEKEEKNKNEEEISTSTVIETNKKEEPLARLQGPKYLIPRDLCHYILNRSEQTEGSYQKIIKTTYRPDDKLVIVLRLWPEKHGSGPASNEQKETSFVVDSRMTVGELEDELYKLFQVNKKYLKLELYHGPHRGRLDVKKRGIFLRQVPRTVQEEFIIWVKFNASDSLNESIQSEKDQIAEKVLKACFGNAEETPSSSQNHEVDQTTDEPVNAVINSEDDDEMPFLSIEEPGEEVPFEEAPPSLQLEQSESDITASSSESFGQTNKKQQQRAYVRSSETSKVSYHDLPLGRNPNQQNNQQSVQGTSGIPPATLCRQISEYFGIPFTPSSHDPFFPIKLKRMVHFMTKDKMAFDNRMNILKCWEDKIRNFDGGVTTDHNNEPVTREELSGTYKQIKNALTAWISNRPARAEAYLRKLEESLRKGPPYTQQPIRPMPFPQGFHQNGFPNQRLPVMRNGVLPPNASIVNANGSRENANHILGRLIRVPTTPAPGMIAFQMNQHFPPQPHVQLQPKLHPQPHIQIQPQSRPQNHPEVRPQSHLQRQPQPHTQPKPHLHSQPSSSPSSSNHQSVPVPKQNQLGIILHNRIKSSDQSVSNKDFTLGPFKWQYKDSPKPTCFDADSTITAVYEYRQLCTFNGIPPTHFLQLYYLGASPPPVFGQEYDTCKYNLYYSRRRCDKRNVIINRLDEESQKKLFELNLNPNDNDPQKRKTFFEIMKIPIENEPEEESSSTETSRKITPKKWDTNLQDLVFSTPVKNETSLFTTSQKSKNSTPSSDPPKKKKRIEDIVHNLAHSKNTKDPNRRSVSVSNDRHSPTSSEASGESYSNSGDSNQETSESQKTLKK</sequence>
<accession>A0A1I7TBC3</accession>
<dbReference type="Proteomes" id="UP000095282">
    <property type="component" value="Unplaced"/>
</dbReference>
<feature type="compositionally biased region" description="Low complexity" evidence="1">
    <location>
        <begin position="529"/>
        <end position="551"/>
    </location>
</feature>
<feature type="compositionally biased region" description="Basic and acidic residues" evidence="1">
    <location>
        <begin position="7"/>
        <end position="35"/>
    </location>
</feature>
<dbReference type="AlphaFoldDB" id="A0A1I7TBC3"/>
<name>A0A1I7TBC3_9PELO</name>
<keyword evidence="2" id="KW-1185">Reference proteome</keyword>
<dbReference type="WBParaSite" id="Csp11.Scaffold571.g4271.t1">
    <property type="protein sequence ID" value="Csp11.Scaffold571.g4271.t1"/>
    <property type="gene ID" value="Csp11.Scaffold571.g4271"/>
</dbReference>
<feature type="region of interest" description="Disordered" evidence="1">
    <location>
        <begin position="255"/>
        <end position="332"/>
    </location>
</feature>
<feature type="region of interest" description="Disordered" evidence="1">
    <location>
        <begin position="739"/>
        <end position="760"/>
    </location>
</feature>
<reference evidence="3" key="1">
    <citation type="submission" date="2016-11" db="UniProtKB">
        <authorList>
            <consortium name="WormBaseParasite"/>
        </authorList>
    </citation>
    <scope>IDENTIFICATION</scope>
</reference>
<feature type="compositionally biased region" description="Polar residues" evidence="1">
    <location>
        <begin position="284"/>
        <end position="305"/>
    </location>
</feature>
<evidence type="ECO:0000313" key="3">
    <source>
        <dbReference type="WBParaSite" id="Csp11.Scaffold571.g4271.t1"/>
    </source>
</evidence>
<dbReference type="eggNOG" id="ENOG502TITC">
    <property type="taxonomic scope" value="Eukaryota"/>
</dbReference>